<evidence type="ECO:0000313" key="3">
    <source>
        <dbReference type="Proteomes" id="UP000799439"/>
    </source>
</evidence>
<accession>A0A9P4J0A9</accession>
<dbReference type="AlphaFoldDB" id="A0A9P4J0A9"/>
<feature type="region of interest" description="Disordered" evidence="1">
    <location>
        <begin position="1"/>
        <end position="64"/>
    </location>
</feature>
<protein>
    <submittedName>
        <fullName evidence="2">Uncharacterized protein</fullName>
    </submittedName>
</protein>
<gene>
    <name evidence="2" type="ORF">K461DRAFT_160046</name>
</gene>
<proteinExistence type="predicted"/>
<feature type="compositionally biased region" description="Polar residues" evidence="1">
    <location>
        <begin position="1"/>
        <end position="15"/>
    </location>
</feature>
<keyword evidence="3" id="KW-1185">Reference proteome</keyword>
<evidence type="ECO:0000256" key="1">
    <source>
        <dbReference type="SAM" id="MobiDB-lite"/>
    </source>
</evidence>
<evidence type="ECO:0000313" key="2">
    <source>
        <dbReference type="EMBL" id="KAF2151986.1"/>
    </source>
</evidence>
<comment type="caution">
    <text evidence="2">The sequence shown here is derived from an EMBL/GenBank/DDBJ whole genome shotgun (WGS) entry which is preliminary data.</text>
</comment>
<organism evidence="2 3">
    <name type="scientific">Myriangium duriaei CBS 260.36</name>
    <dbReference type="NCBI Taxonomy" id="1168546"/>
    <lineage>
        <taxon>Eukaryota</taxon>
        <taxon>Fungi</taxon>
        <taxon>Dikarya</taxon>
        <taxon>Ascomycota</taxon>
        <taxon>Pezizomycotina</taxon>
        <taxon>Dothideomycetes</taxon>
        <taxon>Dothideomycetidae</taxon>
        <taxon>Myriangiales</taxon>
        <taxon>Myriangiaceae</taxon>
        <taxon>Myriangium</taxon>
    </lineage>
</organism>
<feature type="region of interest" description="Disordered" evidence="1">
    <location>
        <begin position="160"/>
        <end position="182"/>
    </location>
</feature>
<sequence length="309" mass="34622">MPTMQSASPDASTSGEAPMLLDAPPSIPAPTIRKSWPTESPQRGGANKPFKLPRSTNKGPERDAWFHIPQMRRDERARQKAKGVTEKQIRPTMVFSGDTIESDDDNTDIRSFMKPRLMDQAQTRHVVGEVQPEWVVELKRSLVSKVAEKENAADMPMSLSHLEESKSRSPLVETDANRSTSPQYECITNRTKSNGMRRMKSSMLPLERTPNDQHTQNLTTEFLSAPLVRSQFRYAQGDAAHLFDIPEGHYVRLPQPPDIKETLSDHDIAMAVEVLCPMLSQFAGRTIELAPGFADQIALSLTSEEEMLL</sequence>
<reference evidence="2" key="1">
    <citation type="journal article" date="2020" name="Stud. Mycol.">
        <title>101 Dothideomycetes genomes: a test case for predicting lifestyles and emergence of pathogens.</title>
        <authorList>
            <person name="Haridas S."/>
            <person name="Albert R."/>
            <person name="Binder M."/>
            <person name="Bloem J."/>
            <person name="Labutti K."/>
            <person name="Salamov A."/>
            <person name="Andreopoulos B."/>
            <person name="Baker S."/>
            <person name="Barry K."/>
            <person name="Bills G."/>
            <person name="Bluhm B."/>
            <person name="Cannon C."/>
            <person name="Castanera R."/>
            <person name="Culley D."/>
            <person name="Daum C."/>
            <person name="Ezra D."/>
            <person name="Gonzalez J."/>
            <person name="Henrissat B."/>
            <person name="Kuo A."/>
            <person name="Liang C."/>
            <person name="Lipzen A."/>
            <person name="Lutzoni F."/>
            <person name="Magnuson J."/>
            <person name="Mondo S."/>
            <person name="Nolan M."/>
            <person name="Ohm R."/>
            <person name="Pangilinan J."/>
            <person name="Park H.-J."/>
            <person name="Ramirez L."/>
            <person name="Alfaro M."/>
            <person name="Sun H."/>
            <person name="Tritt A."/>
            <person name="Yoshinaga Y."/>
            <person name="Zwiers L.-H."/>
            <person name="Turgeon B."/>
            <person name="Goodwin S."/>
            <person name="Spatafora J."/>
            <person name="Crous P."/>
            <person name="Grigoriev I."/>
        </authorList>
    </citation>
    <scope>NUCLEOTIDE SEQUENCE</scope>
    <source>
        <strain evidence="2">CBS 260.36</strain>
    </source>
</reference>
<dbReference type="Proteomes" id="UP000799439">
    <property type="component" value="Unassembled WGS sequence"/>
</dbReference>
<dbReference type="EMBL" id="ML996087">
    <property type="protein sequence ID" value="KAF2151986.1"/>
    <property type="molecule type" value="Genomic_DNA"/>
</dbReference>
<name>A0A9P4J0A9_9PEZI</name>